<keyword evidence="1" id="KW-0472">Membrane</keyword>
<comment type="caution">
    <text evidence="2">The sequence shown here is derived from an EMBL/GenBank/DDBJ whole genome shotgun (WGS) entry which is preliminary data.</text>
</comment>
<dbReference type="RefSeq" id="WP_377320889.1">
    <property type="nucleotide sequence ID" value="NZ_JBHSNF010000003.1"/>
</dbReference>
<evidence type="ECO:0000313" key="3">
    <source>
        <dbReference type="Proteomes" id="UP001596114"/>
    </source>
</evidence>
<organism evidence="2 3">
    <name type="scientific">Rhodanobacter ginsengisoli</name>
    <dbReference type="NCBI Taxonomy" id="418646"/>
    <lineage>
        <taxon>Bacteria</taxon>
        <taxon>Pseudomonadati</taxon>
        <taxon>Pseudomonadota</taxon>
        <taxon>Gammaproteobacteria</taxon>
        <taxon>Lysobacterales</taxon>
        <taxon>Rhodanobacteraceae</taxon>
        <taxon>Rhodanobacter</taxon>
    </lineage>
</organism>
<gene>
    <name evidence="2" type="ORF">ACFPPA_13825</name>
</gene>
<keyword evidence="1" id="KW-0812">Transmembrane</keyword>
<feature type="transmembrane region" description="Helical" evidence="1">
    <location>
        <begin position="12"/>
        <end position="30"/>
    </location>
</feature>
<proteinExistence type="predicted"/>
<sequence>MNHFMHRYGTPLTAGLFTVSAISGVALFFHWGPRSFHAMHEWLSVVLLAPFALHLWKNWKPLLAYAKRRTLLIPLALSLLAAVPFAIMAGKGGRSGNPTFQTVALMTRASLVDLAPVFQATPEALLRQLQQHGYKANSTHQSPNAIAAASTVSANEILFSLIPVRHATTPAKD</sequence>
<feature type="transmembrane region" description="Helical" evidence="1">
    <location>
        <begin position="71"/>
        <end position="90"/>
    </location>
</feature>
<dbReference type="Proteomes" id="UP001596114">
    <property type="component" value="Unassembled WGS sequence"/>
</dbReference>
<reference evidence="3" key="1">
    <citation type="journal article" date="2019" name="Int. J. Syst. Evol. Microbiol.">
        <title>The Global Catalogue of Microorganisms (GCM) 10K type strain sequencing project: providing services to taxonomists for standard genome sequencing and annotation.</title>
        <authorList>
            <consortium name="The Broad Institute Genomics Platform"/>
            <consortium name="The Broad Institute Genome Sequencing Center for Infectious Disease"/>
            <person name="Wu L."/>
            <person name="Ma J."/>
        </authorList>
    </citation>
    <scope>NUCLEOTIDE SEQUENCE [LARGE SCALE GENOMIC DNA]</scope>
    <source>
        <strain evidence="3">CGMCC 1.16619</strain>
    </source>
</reference>
<name>A0ABW0QPB7_9GAMM</name>
<keyword evidence="3" id="KW-1185">Reference proteome</keyword>
<feature type="transmembrane region" description="Helical" evidence="1">
    <location>
        <begin position="42"/>
        <end position="59"/>
    </location>
</feature>
<evidence type="ECO:0000256" key="1">
    <source>
        <dbReference type="SAM" id="Phobius"/>
    </source>
</evidence>
<dbReference type="EMBL" id="JBHSNF010000003">
    <property type="protein sequence ID" value="MFC5526816.1"/>
    <property type="molecule type" value="Genomic_DNA"/>
</dbReference>
<evidence type="ECO:0000313" key="2">
    <source>
        <dbReference type="EMBL" id="MFC5526816.1"/>
    </source>
</evidence>
<protein>
    <submittedName>
        <fullName evidence="2">DUF4405 domain-containing protein</fullName>
    </submittedName>
</protein>
<keyword evidence="1" id="KW-1133">Transmembrane helix</keyword>
<accession>A0ABW0QPB7</accession>